<dbReference type="InterPro" id="IPR018648">
    <property type="entry name" value="DUF2076"/>
</dbReference>
<keyword evidence="2" id="KW-1185">Reference proteome</keyword>
<dbReference type="RefSeq" id="WP_040041326.1">
    <property type="nucleotide sequence ID" value="NZ_JWJG01000028.1"/>
</dbReference>
<sequence length="210" mass="21932">MTAQEHEVLGNFLNQLVQARVAAKDPQAAAMIHDAVGQQPDAAYLLVQKVLLLDRALSQAKMQIADLQAQLQAAREPGNANFIDSASSWGNKPSSAATGARVYPAQGNSTPLSARPGFLSDGLRSTLGNIATTAAGVAGGALLFEGIEHLIHHNSGSSFLGAQSLAGVPSETTVVNNYYDRAAPLTTERGDPGFFDDIAGDFDSDDNSLI</sequence>
<dbReference type="EMBL" id="JWJG01000028">
    <property type="protein sequence ID" value="KIF82649.1"/>
    <property type="molecule type" value="Genomic_DNA"/>
</dbReference>
<organism evidence="1 2">
    <name type="scientific">Noviherbaspirillum autotrophicum</name>
    <dbReference type="NCBI Taxonomy" id="709839"/>
    <lineage>
        <taxon>Bacteria</taxon>
        <taxon>Pseudomonadati</taxon>
        <taxon>Pseudomonadota</taxon>
        <taxon>Betaproteobacteria</taxon>
        <taxon>Burkholderiales</taxon>
        <taxon>Oxalobacteraceae</taxon>
        <taxon>Noviherbaspirillum</taxon>
    </lineage>
</organism>
<dbReference type="Proteomes" id="UP000031572">
    <property type="component" value="Unassembled WGS sequence"/>
</dbReference>
<name>A0A0C2BRE4_9BURK</name>
<gene>
    <name evidence="1" type="ORF">TSA66_20360</name>
</gene>
<accession>A0A0C2BRE4</accession>
<dbReference type="OrthoDB" id="5998831at2"/>
<evidence type="ECO:0000313" key="1">
    <source>
        <dbReference type="EMBL" id="KIF82649.1"/>
    </source>
</evidence>
<dbReference type="AlphaFoldDB" id="A0A0C2BRE4"/>
<dbReference type="Pfam" id="PF09849">
    <property type="entry name" value="DUF2076"/>
    <property type="match status" value="1"/>
</dbReference>
<evidence type="ECO:0000313" key="2">
    <source>
        <dbReference type="Proteomes" id="UP000031572"/>
    </source>
</evidence>
<comment type="caution">
    <text evidence="1">The sequence shown here is derived from an EMBL/GenBank/DDBJ whole genome shotgun (WGS) entry which is preliminary data.</text>
</comment>
<protein>
    <recommendedName>
        <fullName evidence="3">ABC transporter substrate-binding protein</fullName>
    </recommendedName>
</protein>
<evidence type="ECO:0008006" key="3">
    <source>
        <dbReference type="Google" id="ProtNLM"/>
    </source>
</evidence>
<reference evidence="1 2" key="1">
    <citation type="submission" date="2014-12" db="EMBL/GenBank/DDBJ databases">
        <title>Denitrispirillum autotrophicum gen. nov., sp. nov., Denitrifying, Facultatively Autotrophic Bacteria Isolated from Rice Paddy Soil.</title>
        <authorList>
            <person name="Ishii S."/>
            <person name="Ashida N."/>
            <person name="Ohno H."/>
            <person name="Otsuka S."/>
            <person name="Yokota A."/>
            <person name="Senoo K."/>
        </authorList>
    </citation>
    <scope>NUCLEOTIDE SEQUENCE [LARGE SCALE GENOMIC DNA]</scope>
    <source>
        <strain evidence="1 2">TSA66</strain>
    </source>
</reference>
<proteinExistence type="predicted"/>
<dbReference type="STRING" id="709839.TSA66_20360"/>